<keyword evidence="5" id="KW-0408">Iron</keyword>
<sequence length="276" mass="30959">MDNGIREYQSFRVKPSAVALGAELLDIDLSQPLTDLQVAEVKDAFARYQVIFFRDQRALTHEAHKAFGRHFGNLAIHSAVAGIDGHPEIVAIHADANSKYVAGENWHSDLSCDAEPPLGSILYIHTLPPVGGDTCFSSMVAAYDALSDRMKSYLDGLTAVHDANPVYHALFKDYDKRYPCNSHPVVRTHPVTGRKCLFVNGSYTTRIEGVPEEESAAILKFLFDHVKNPNFQIRFRWEPHSVAFWDNRAVQHLAVWDYFPSVRSGFRVTVAGDKPY</sequence>
<dbReference type="InterPro" id="IPR003819">
    <property type="entry name" value="TauD/TfdA-like"/>
</dbReference>
<keyword evidence="3 7" id="KW-0223">Dioxygenase</keyword>
<dbReference type="EC" id="1.14.11.17" evidence="7"/>
<dbReference type="SUPFAM" id="SSF51197">
    <property type="entry name" value="Clavaminate synthase-like"/>
    <property type="match status" value="1"/>
</dbReference>
<evidence type="ECO:0000256" key="4">
    <source>
        <dbReference type="ARBA" id="ARBA00023002"/>
    </source>
</evidence>
<evidence type="ECO:0000259" key="6">
    <source>
        <dbReference type="Pfam" id="PF02668"/>
    </source>
</evidence>
<keyword evidence="8" id="KW-1185">Reference proteome</keyword>
<dbReference type="GO" id="GO:0046872">
    <property type="term" value="F:metal ion binding"/>
    <property type="evidence" value="ECO:0007669"/>
    <property type="project" value="UniProtKB-KW"/>
</dbReference>
<dbReference type="InterPro" id="IPR051323">
    <property type="entry name" value="AtsK-like"/>
</dbReference>
<dbReference type="EMBL" id="JACIIZ010000006">
    <property type="protein sequence ID" value="MBB6251995.1"/>
    <property type="molecule type" value="Genomic_DNA"/>
</dbReference>
<dbReference type="Proteomes" id="UP000539175">
    <property type="component" value="Unassembled WGS sequence"/>
</dbReference>
<evidence type="ECO:0000256" key="1">
    <source>
        <dbReference type="ARBA" id="ARBA00005896"/>
    </source>
</evidence>
<proteinExistence type="inferred from homology"/>
<name>A0A7X0AZQ2_9PROT</name>
<dbReference type="GO" id="GO:0005737">
    <property type="term" value="C:cytoplasm"/>
    <property type="evidence" value="ECO:0007669"/>
    <property type="project" value="TreeGrafter"/>
</dbReference>
<dbReference type="AlphaFoldDB" id="A0A7X0AZQ2"/>
<reference evidence="7 8" key="1">
    <citation type="submission" date="2020-08" db="EMBL/GenBank/DDBJ databases">
        <title>Genomic Encyclopedia of Type Strains, Phase IV (KMG-IV): sequencing the most valuable type-strain genomes for metagenomic binning, comparative biology and taxonomic classification.</title>
        <authorList>
            <person name="Goeker M."/>
        </authorList>
    </citation>
    <scope>NUCLEOTIDE SEQUENCE [LARGE SCALE GENOMIC DNA]</scope>
    <source>
        <strain evidence="7 8">DSM 22198</strain>
    </source>
</reference>
<evidence type="ECO:0000313" key="7">
    <source>
        <dbReference type="EMBL" id="MBB6251995.1"/>
    </source>
</evidence>
<gene>
    <name evidence="7" type="ORF">FHS74_002555</name>
</gene>
<comment type="similarity">
    <text evidence="1">Belongs to the TfdA dioxygenase family.</text>
</comment>
<comment type="caution">
    <text evidence="7">The sequence shown here is derived from an EMBL/GenBank/DDBJ whole genome shotgun (WGS) entry which is preliminary data.</text>
</comment>
<dbReference type="Pfam" id="PF02668">
    <property type="entry name" value="TauD"/>
    <property type="match status" value="1"/>
</dbReference>
<dbReference type="InterPro" id="IPR042098">
    <property type="entry name" value="TauD-like_sf"/>
</dbReference>
<evidence type="ECO:0000256" key="2">
    <source>
        <dbReference type="ARBA" id="ARBA00022723"/>
    </source>
</evidence>
<evidence type="ECO:0000256" key="3">
    <source>
        <dbReference type="ARBA" id="ARBA00022964"/>
    </source>
</evidence>
<accession>A0A7X0AZQ2</accession>
<dbReference type="PANTHER" id="PTHR30468:SF1">
    <property type="entry name" value="ALPHA-KETOGLUTARATE-DEPENDENT SULFONATE DIOXYGENASE"/>
    <property type="match status" value="1"/>
</dbReference>
<feature type="domain" description="TauD/TfdA-like" evidence="6">
    <location>
        <begin position="13"/>
        <end position="268"/>
    </location>
</feature>
<protein>
    <submittedName>
        <fullName evidence="7">Taurine dioxygenase</fullName>
        <ecNumber evidence="7">1.14.11.17</ecNumber>
    </submittedName>
</protein>
<organism evidence="7 8">
    <name type="scientific">Nitrospirillum iridis</name>
    <dbReference type="NCBI Taxonomy" id="765888"/>
    <lineage>
        <taxon>Bacteria</taxon>
        <taxon>Pseudomonadati</taxon>
        <taxon>Pseudomonadota</taxon>
        <taxon>Alphaproteobacteria</taxon>
        <taxon>Rhodospirillales</taxon>
        <taxon>Azospirillaceae</taxon>
        <taxon>Nitrospirillum</taxon>
    </lineage>
</organism>
<evidence type="ECO:0000313" key="8">
    <source>
        <dbReference type="Proteomes" id="UP000539175"/>
    </source>
</evidence>
<dbReference type="GO" id="GO:0006790">
    <property type="term" value="P:sulfur compound metabolic process"/>
    <property type="evidence" value="ECO:0007669"/>
    <property type="project" value="TreeGrafter"/>
</dbReference>
<keyword evidence="4 7" id="KW-0560">Oxidoreductase</keyword>
<dbReference type="GO" id="GO:0000908">
    <property type="term" value="F:taurine dioxygenase activity"/>
    <property type="evidence" value="ECO:0007669"/>
    <property type="project" value="UniProtKB-EC"/>
</dbReference>
<keyword evidence="2" id="KW-0479">Metal-binding</keyword>
<dbReference type="PANTHER" id="PTHR30468">
    <property type="entry name" value="ALPHA-KETOGLUTARATE-DEPENDENT SULFONATE DIOXYGENASE"/>
    <property type="match status" value="1"/>
</dbReference>
<dbReference type="Gene3D" id="3.60.130.10">
    <property type="entry name" value="Clavaminate synthase-like"/>
    <property type="match status" value="1"/>
</dbReference>
<evidence type="ECO:0000256" key="5">
    <source>
        <dbReference type="ARBA" id="ARBA00023004"/>
    </source>
</evidence>